<name>A0A8X6ST62_TRICX</name>
<keyword evidence="2" id="KW-1185">Reference proteome</keyword>
<comment type="caution">
    <text evidence="1">The sequence shown here is derived from an EMBL/GenBank/DDBJ whole genome shotgun (WGS) entry which is preliminary data.</text>
</comment>
<dbReference type="EMBL" id="BMAU01021314">
    <property type="protein sequence ID" value="GFY12513.1"/>
    <property type="molecule type" value="Genomic_DNA"/>
</dbReference>
<reference evidence="1" key="1">
    <citation type="submission" date="2020-08" db="EMBL/GenBank/DDBJ databases">
        <title>Multicomponent nature underlies the extraordinary mechanical properties of spider dragline silk.</title>
        <authorList>
            <person name="Kono N."/>
            <person name="Nakamura H."/>
            <person name="Mori M."/>
            <person name="Yoshida Y."/>
            <person name="Ohtoshi R."/>
            <person name="Malay A.D."/>
            <person name="Moran D.A.P."/>
            <person name="Tomita M."/>
            <person name="Numata K."/>
            <person name="Arakawa K."/>
        </authorList>
    </citation>
    <scope>NUCLEOTIDE SEQUENCE</scope>
</reference>
<evidence type="ECO:0000313" key="2">
    <source>
        <dbReference type="Proteomes" id="UP000887159"/>
    </source>
</evidence>
<dbReference type="AlphaFoldDB" id="A0A8X6ST62"/>
<evidence type="ECO:0000313" key="1">
    <source>
        <dbReference type="EMBL" id="GFY12513.1"/>
    </source>
</evidence>
<protein>
    <submittedName>
        <fullName evidence="1">Uncharacterized protein</fullName>
    </submittedName>
</protein>
<gene>
    <name evidence="1" type="ORF">TNCV_1799351</name>
</gene>
<organism evidence="1 2">
    <name type="scientific">Trichonephila clavipes</name>
    <name type="common">Golden silk orbweaver</name>
    <name type="synonym">Nephila clavipes</name>
    <dbReference type="NCBI Taxonomy" id="2585209"/>
    <lineage>
        <taxon>Eukaryota</taxon>
        <taxon>Metazoa</taxon>
        <taxon>Ecdysozoa</taxon>
        <taxon>Arthropoda</taxon>
        <taxon>Chelicerata</taxon>
        <taxon>Arachnida</taxon>
        <taxon>Araneae</taxon>
        <taxon>Araneomorphae</taxon>
        <taxon>Entelegynae</taxon>
        <taxon>Araneoidea</taxon>
        <taxon>Nephilidae</taxon>
        <taxon>Trichonephila</taxon>
    </lineage>
</organism>
<proteinExistence type="predicted"/>
<sequence length="81" mass="8862">MSSHNCSDETMSWRAVDKSEAGLSQEALIDGSKVAPKEWYPVIWPQEPSGQGNGLVADLVMSSSPVPLKNCRVEERCTLNL</sequence>
<dbReference type="Proteomes" id="UP000887159">
    <property type="component" value="Unassembled WGS sequence"/>
</dbReference>
<accession>A0A8X6ST62</accession>